<name>A0ABT3QFA1_9PROT</name>
<evidence type="ECO:0000259" key="1">
    <source>
        <dbReference type="Pfam" id="PF01882"/>
    </source>
</evidence>
<reference evidence="2 3" key="1">
    <citation type="submission" date="2022-11" db="EMBL/GenBank/DDBJ databases">
        <title>Genome sequencing of Acetobacter type strain.</title>
        <authorList>
            <person name="Heo J."/>
            <person name="Lee D."/>
            <person name="Han B.-H."/>
            <person name="Hong S.-B."/>
            <person name="Kwon S.-W."/>
        </authorList>
    </citation>
    <scope>NUCLEOTIDE SEQUENCE [LARGE SCALE GENOMIC DNA]</scope>
    <source>
        <strain evidence="2 3">KACC 21253</strain>
    </source>
</reference>
<keyword evidence="3" id="KW-1185">Reference proteome</keyword>
<gene>
    <name evidence="2" type="ORF">OQ497_08335</name>
</gene>
<dbReference type="Proteomes" id="UP001301152">
    <property type="component" value="Unassembled WGS sequence"/>
</dbReference>
<dbReference type="SUPFAM" id="SSF53300">
    <property type="entry name" value="vWA-like"/>
    <property type="match status" value="1"/>
</dbReference>
<dbReference type="EMBL" id="JAPIUZ010000003">
    <property type="protein sequence ID" value="MCX2563963.1"/>
    <property type="molecule type" value="Genomic_DNA"/>
</dbReference>
<evidence type="ECO:0000313" key="3">
    <source>
        <dbReference type="Proteomes" id="UP001301152"/>
    </source>
</evidence>
<dbReference type="Pfam" id="PF01882">
    <property type="entry name" value="DUF58"/>
    <property type="match status" value="1"/>
</dbReference>
<accession>A0ABT3QFA1</accession>
<dbReference type="InterPro" id="IPR036465">
    <property type="entry name" value="vWFA_dom_sf"/>
</dbReference>
<protein>
    <submittedName>
        <fullName evidence="2">DUF58 domain-containing protein</fullName>
    </submittedName>
</protein>
<proteinExistence type="predicted"/>
<sequence length="346" mass="37835">MSTPVLRLRNFLGRLSSRGRQSVADDFTHTASQPPSSGHAPADGSLSGFIASQADDLASRLPALLLEASHVAASLSTGQHGLHRAGSGESFWQYRQAQPGEPVSQIDWRQSARSQYAYVRETEAEAPQTVLLWCDLSASMQWRSASDLPEKRDRALLLLLATASLLLRSGERVRILTPSGQATRHATGTPLERLALGLLETLRNNGGQVPALPAAALIPRYCRLIIVSDFLCDDTELGKLLSHCAGQQVRAHLVQIGDPAERTLPYKGHITFEGLEQEPELDLQHVQSLQDAYQYQVRLRETALTALATRHNHSLTVHNTNNSPLPALMSIQAHMHNKGQLTEVPA</sequence>
<dbReference type="RefSeq" id="WP_173559562.1">
    <property type="nucleotide sequence ID" value="NZ_JAPIUZ010000003.1"/>
</dbReference>
<dbReference type="InterPro" id="IPR002881">
    <property type="entry name" value="DUF58"/>
</dbReference>
<comment type="caution">
    <text evidence="2">The sequence shown here is derived from an EMBL/GenBank/DDBJ whole genome shotgun (WGS) entry which is preliminary data.</text>
</comment>
<organism evidence="2 3">
    <name type="scientific">Acetobacter thailandicus</name>
    <dbReference type="NCBI Taxonomy" id="1502842"/>
    <lineage>
        <taxon>Bacteria</taxon>
        <taxon>Pseudomonadati</taxon>
        <taxon>Pseudomonadota</taxon>
        <taxon>Alphaproteobacteria</taxon>
        <taxon>Acetobacterales</taxon>
        <taxon>Acetobacteraceae</taxon>
        <taxon>Acetobacter</taxon>
    </lineage>
</organism>
<dbReference type="PANTHER" id="PTHR33608:SF6">
    <property type="entry name" value="BLL2464 PROTEIN"/>
    <property type="match status" value="1"/>
</dbReference>
<dbReference type="PANTHER" id="PTHR33608">
    <property type="entry name" value="BLL2464 PROTEIN"/>
    <property type="match status" value="1"/>
</dbReference>
<evidence type="ECO:0000313" key="2">
    <source>
        <dbReference type="EMBL" id="MCX2563963.1"/>
    </source>
</evidence>
<feature type="domain" description="DUF58" evidence="1">
    <location>
        <begin position="93"/>
        <end position="298"/>
    </location>
</feature>